<dbReference type="GO" id="GO:0004527">
    <property type="term" value="F:exonuclease activity"/>
    <property type="evidence" value="ECO:0007669"/>
    <property type="project" value="UniProtKB-KW"/>
</dbReference>
<organism evidence="2 3">
    <name type="scientific">Hyphomicrobium facile</name>
    <dbReference type="NCBI Taxonomy" id="51670"/>
    <lineage>
        <taxon>Bacteria</taxon>
        <taxon>Pseudomonadati</taxon>
        <taxon>Pseudomonadota</taxon>
        <taxon>Alphaproteobacteria</taxon>
        <taxon>Hyphomicrobiales</taxon>
        <taxon>Hyphomicrobiaceae</taxon>
        <taxon>Hyphomicrobium</taxon>
    </lineage>
</organism>
<keyword evidence="2" id="KW-0540">Nuclease</keyword>
<evidence type="ECO:0000313" key="3">
    <source>
        <dbReference type="Proteomes" id="UP000199423"/>
    </source>
</evidence>
<dbReference type="InterPro" id="IPR014577">
    <property type="entry name" value="UCP033093_metalloPase"/>
</dbReference>
<gene>
    <name evidence="2" type="ORF">SAMN04488557_0933</name>
</gene>
<keyword evidence="2" id="KW-0378">Hydrolase</keyword>
<dbReference type="EMBL" id="FPCH01000001">
    <property type="protein sequence ID" value="SFV28142.1"/>
    <property type="molecule type" value="Genomic_DNA"/>
</dbReference>
<dbReference type="PIRSF" id="PIRSF033093">
    <property type="entry name" value="UCP_ML1119"/>
    <property type="match status" value="1"/>
</dbReference>
<protein>
    <submittedName>
        <fullName evidence="2">DNA repair exonuclease SbcCD nuclease subunit</fullName>
    </submittedName>
</protein>
<accession>A0A1I7N0F5</accession>
<dbReference type="InterPro" id="IPR029052">
    <property type="entry name" value="Metallo-depent_PP-like"/>
</dbReference>
<dbReference type="InterPro" id="IPR004843">
    <property type="entry name" value="Calcineurin-like_PHP"/>
</dbReference>
<dbReference type="Proteomes" id="UP000199423">
    <property type="component" value="Unassembled WGS sequence"/>
</dbReference>
<dbReference type="STRING" id="51670.SAMN04488557_0933"/>
<keyword evidence="2" id="KW-0269">Exonuclease</keyword>
<dbReference type="SUPFAM" id="SSF56300">
    <property type="entry name" value="Metallo-dependent phosphatases"/>
    <property type="match status" value="1"/>
</dbReference>
<dbReference type="InterPro" id="IPR050535">
    <property type="entry name" value="DNA_Repair-Maintenance_Comp"/>
</dbReference>
<name>A0A1I7N0F5_9HYPH</name>
<dbReference type="PANTHER" id="PTHR30337:SF0">
    <property type="entry name" value="NUCLEASE SBCCD SUBUNIT D"/>
    <property type="match status" value="1"/>
</dbReference>
<dbReference type="OrthoDB" id="9773856at2"/>
<dbReference type="Pfam" id="PF00149">
    <property type="entry name" value="Metallophos"/>
    <property type="match status" value="1"/>
</dbReference>
<evidence type="ECO:0000313" key="2">
    <source>
        <dbReference type="EMBL" id="SFV28142.1"/>
    </source>
</evidence>
<sequence length="389" mass="41577">MKLTDEAAKARAMTFRFIHSSDWHLAKPFRRFEPGLAGELAAARLGIIGRLAKIARERGARHVLVAGDIFDSELIATLEIRRALAQLAEESDVTWLLLPGNHDPLRLSGVWDQVSRLGLPPNVSVLSSATPHTLAGNAVLLPSPVTSKDPGRDVTEWMDAAQTPPGAARIGLAHGSVRGFGSDDDAALRLAPDRAKRAGLAYLALGDWHGAARVSAETWYSGTPEPDQFPDNEPGFALSVTVDGAQLVAVDKVPTAEFTWLKFDRTVHSAADFGAIERDVRSAASTLGKTLLRLALGGHLSLADRAALDVWREEWSARLRRFEIDDKALTVTSGSMDFESLGLAGALLDAARHLAAVSSDPASPERDAAATALLRLAGFAAEGRREAGQ</sequence>
<feature type="domain" description="Calcineurin-like phosphoesterase" evidence="1">
    <location>
        <begin position="15"/>
        <end position="122"/>
    </location>
</feature>
<dbReference type="PANTHER" id="PTHR30337">
    <property type="entry name" value="COMPONENT OF ATP-DEPENDENT DSDNA EXONUCLEASE"/>
    <property type="match status" value="1"/>
</dbReference>
<keyword evidence="3" id="KW-1185">Reference proteome</keyword>
<dbReference type="RefSeq" id="WP_092864784.1">
    <property type="nucleotide sequence ID" value="NZ_FPCH01000001.1"/>
</dbReference>
<dbReference type="Gene3D" id="3.60.21.10">
    <property type="match status" value="1"/>
</dbReference>
<reference evidence="3" key="1">
    <citation type="submission" date="2016-10" db="EMBL/GenBank/DDBJ databases">
        <authorList>
            <person name="Varghese N."/>
            <person name="Submissions S."/>
        </authorList>
    </citation>
    <scope>NUCLEOTIDE SEQUENCE [LARGE SCALE GENOMIC DNA]</scope>
    <source>
        <strain evidence="3">DSM 1565</strain>
    </source>
</reference>
<proteinExistence type="predicted"/>
<dbReference type="AlphaFoldDB" id="A0A1I7N0F5"/>
<evidence type="ECO:0000259" key="1">
    <source>
        <dbReference type="Pfam" id="PF00149"/>
    </source>
</evidence>